<keyword evidence="2" id="KW-1185">Reference proteome</keyword>
<organism evidence="1 2">
    <name type="scientific">Daphnia magna</name>
    <dbReference type="NCBI Taxonomy" id="35525"/>
    <lineage>
        <taxon>Eukaryota</taxon>
        <taxon>Metazoa</taxon>
        <taxon>Ecdysozoa</taxon>
        <taxon>Arthropoda</taxon>
        <taxon>Crustacea</taxon>
        <taxon>Branchiopoda</taxon>
        <taxon>Diplostraca</taxon>
        <taxon>Cladocera</taxon>
        <taxon>Anomopoda</taxon>
        <taxon>Daphniidae</taxon>
        <taxon>Daphnia</taxon>
    </lineage>
</organism>
<reference evidence="1 2" key="1">
    <citation type="submission" date="2016-03" db="EMBL/GenBank/DDBJ databases">
        <title>EvidentialGene: Evidence-directed Construction of Genes on Genomes.</title>
        <authorList>
            <person name="Gilbert D.G."/>
            <person name="Choi J.-H."/>
            <person name="Mockaitis K."/>
            <person name="Colbourne J."/>
            <person name="Pfrender M."/>
        </authorList>
    </citation>
    <scope>NUCLEOTIDE SEQUENCE [LARGE SCALE GENOMIC DNA]</scope>
    <source>
        <strain evidence="1 2">Xinb3</strain>
        <tissue evidence="1">Complete organism</tissue>
    </source>
</reference>
<dbReference type="AlphaFoldDB" id="A0A165A6Y6"/>
<proteinExistence type="predicted"/>
<dbReference type="EMBL" id="LRGB01000642">
    <property type="protein sequence ID" value="KZS17246.1"/>
    <property type="molecule type" value="Genomic_DNA"/>
</dbReference>
<protein>
    <submittedName>
        <fullName evidence="1">Uncharacterized protein</fullName>
    </submittedName>
</protein>
<evidence type="ECO:0000313" key="1">
    <source>
        <dbReference type="EMBL" id="KZS17246.1"/>
    </source>
</evidence>
<comment type="caution">
    <text evidence="1">The sequence shown here is derived from an EMBL/GenBank/DDBJ whole genome shotgun (WGS) entry which is preliminary data.</text>
</comment>
<sequence>MGCLHLCIANNSIDSFHSSASHFHCTALGGGNKKSRTFCATTHRQ</sequence>
<gene>
    <name evidence="1" type="ORF">APZ42_016833</name>
</gene>
<name>A0A165A6Y6_9CRUS</name>
<dbReference type="Proteomes" id="UP000076858">
    <property type="component" value="Unassembled WGS sequence"/>
</dbReference>
<accession>A0A165A6Y6</accession>
<evidence type="ECO:0000313" key="2">
    <source>
        <dbReference type="Proteomes" id="UP000076858"/>
    </source>
</evidence>